<proteinExistence type="predicted"/>
<dbReference type="PANTHER" id="PTHR30086">
    <property type="entry name" value="ARGININE EXPORTER PROTEIN ARGO"/>
    <property type="match status" value="1"/>
</dbReference>
<accession>A0A4Q7NB12</accession>
<comment type="caution">
    <text evidence="7">The sequence shown here is derived from an EMBL/GenBank/DDBJ whole genome shotgun (WGS) entry which is preliminary data.</text>
</comment>
<keyword evidence="5 6" id="KW-0472">Membrane</keyword>
<dbReference type="PIRSF" id="PIRSF006324">
    <property type="entry name" value="LeuE"/>
    <property type="match status" value="1"/>
</dbReference>
<dbReference type="Proteomes" id="UP000293638">
    <property type="component" value="Unassembled WGS sequence"/>
</dbReference>
<evidence type="ECO:0000256" key="5">
    <source>
        <dbReference type="ARBA" id="ARBA00023136"/>
    </source>
</evidence>
<keyword evidence="8" id="KW-1185">Reference proteome</keyword>
<dbReference type="EMBL" id="SGXD01000005">
    <property type="protein sequence ID" value="RZS80000.1"/>
    <property type="molecule type" value="Genomic_DNA"/>
</dbReference>
<evidence type="ECO:0000256" key="4">
    <source>
        <dbReference type="ARBA" id="ARBA00022989"/>
    </source>
</evidence>
<comment type="subcellular location">
    <subcellularLocation>
        <location evidence="1">Cell membrane</location>
        <topology evidence="1">Multi-pass membrane protein</topology>
    </subcellularLocation>
</comment>
<dbReference type="PANTHER" id="PTHR30086:SF20">
    <property type="entry name" value="ARGININE EXPORTER PROTEIN ARGO-RELATED"/>
    <property type="match status" value="1"/>
</dbReference>
<sequence>MLVTLASFLVASVLIVLLPGPDTLVVVRGLVRGGRRGGALTAAGVLCGVVVWVAAASLGLSALLQASEVGYDALKVAGAVYLLWLGVQSLRSIRRTPAEVAETGDGPTAPSAALGRSGFVAGFLTDILNPKVGVFFVSFLPGFVPHGWSVGWTTMGLGGVFAVLTAAYFAGLVAVSGTIATWMQTPRIRRRLDVLSGVVLIGFGVRLAAER</sequence>
<reference evidence="7 8" key="1">
    <citation type="submission" date="2019-02" db="EMBL/GenBank/DDBJ databases">
        <title>Genomic Encyclopedia of Type Strains, Phase IV (KMG-IV): sequencing the most valuable type-strain genomes for metagenomic binning, comparative biology and taxonomic classification.</title>
        <authorList>
            <person name="Goeker M."/>
        </authorList>
    </citation>
    <scope>NUCLEOTIDE SEQUENCE [LARGE SCALE GENOMIC DNA]</scope>
    <source>
        <strain evidence="7 8">DSM 45622</strain>
    </source>
</reference>
<evidence type="ECO:0000256" key="3">
    <source>
        <dbReference type="ARBA" id="ARBA00022692"/>
    </source>
</evidence>
<feature type="transmembrane region" description="Helical" evidence="6">
    <location>
        <begin position="157"/>
        <end position="180"/>
    </location>
</feature>
<dbReference type="RefSeq" id="WP_130494218.1">
    <property type="nucleotide sequence ID" value="NZ_SGXD01000005.1"/>
</dbReference>
<name>A0A4Q7NB12_9ACTN</name>
<dbReference type="OrthoDB" id="9784202at2"/>
<dbReference type="GO" id="GO:0015171">
    <property type="term" value="F:amino acid transmembrane transporter activity"/>
    <property type="evidence" value="ECO:0007669"/>
    <property type="project" value="TreeGrafter"/>
</dbReference>
<evidence type="ECO:0000313" key="8">
    <source>
        <dbReference type="Proteomes" id="UP000293638"/>
    </source>
</evidence>
<dbReference type="InterPro" id="IPR001123">
    <property type="entry name" value="LeuE-type"/>
</dbReference>
<dbReference type="GO" id="GO:0005886">
    <property type="term" value="C:plasma membrane"/>
    <property type="evidence" value="ECO:0007669"/>
    <property type="project" value="UniProtKB-SubCell"/>
</dbReference>
<protein>
    <submittedName>
        <fullName evidence="7">Threonine/homoserine/homoserine lactone efflux protein</fullName>
    </submittedName>
</protein>
<evidence type="ECO:0000256" key="6">
    <source>
        <dbReference type="SAM" id="Phobius"/>
    </source>
</evidence>
<keyword evidence="4 6" id="KW-1133">Transmembrane helix</keyword>
<keyword evidence="3 6" id="KW-0812">Transmembrane</keyword>
<feature type="transmembrane region" description="Helical" evidence="6">
    <location>
        <begin position="39"/>
        <end position="63"/>
    </location>
</feature>
<dbReference type="Pfam" id="PF01810">
    <property type="entry name" value="LysE"/>
    <property type="match status" value="1"/>
</dbReference>
<dbReference type="AlphaFoldDB" id="A0A4Q7NB12"/>
<evidence type="ECO:0000256" key="1">
    <source>
        <dbReference type="ARBA" id="ARBA00004651"/>
    </source>
</evidence>
<organism evidence="7 8">
    <name type="scientific">Motilibacter rhizosphaerae</name>
    <dbReference type="NCBI Taxonomy" id="598652"/>
    <lineage>
        <taxon>Bacteria</taxon>
        <taxon>Bacillati</taxon>
        <taxon>Actinomycetota</taxon>
        <taxon>Actinomycetes</taxon>
        <taxon>Motilibacterales</taxon>
        <taxon>Motilibacteraceae</taxon>
        <taxon>Motilibacter</taxon>
    </lineage>
</organism>
<keyword evidence="2" id="KW-1003">Cell membrane</keyword>
<feature type="transmembrane region" description="Helical" evidence="6">
    <location>
        <begin position="6"/>
        <end position="27"/>
    </location>
</feature>
<evidence type="ECO:0000256" key="2">
    <source>
        <dbReference type="ARBA" id="ARBA00022475"/>
    </source>
</evidence>
<gene>
    <name evidence="7" type="ORF">EV189_3479</name>
</gene>
<evidence type="ECO:0000313" key="7">
    <source>
        <dbReference type="EMBL" id="RZS80000.1"/>
    </source>
</evidence>